<feature type="domain" description="DNA polymerase III beta sliding clamp N-terminal" evidence="11">
    <location>
        <begin position="2"/>
        <end position="120"/>
    </location>
</feature>
<evidence type="ECO:0000256" key="1">
    <source>
        <dbReference type="ARBA" id="ARBA00004496"/>
    </source>
</evidence>
<dbReference type="InterPro" id="IPR001001">
    <property type="entry name" value="DNA_polIII_beta"/>
</dbReference>
<dbReference type="Gene3D" id="3.10.150.10">
    <property type="entry name" value="DNA Polymerase III, subunit A, domain 2"/>
    <property type="match status" value="1"/>
</dbReference>
<keyword evidence="7 10" id="KW-0235">DNA replication</keyword>
<dbReference type="PANTHER" id="PTHR30478">
    <property type="entry name" value="DNA POLYMERASE III SUBUNIT BETA"/>
    <property type="match status" value="1"/>
</dbReference>
<evidence type="ECO:0000259" key="13">
    <source>
        <dbReference type="Pfam" id="PF02768"/>
    </source>
</evidence>
<evidence type="ECO:0000256" key="8">
    <source>
        <dbReference type="ARBA" id="ARBA00022932"/>
    </source>
</evidence>
<dbReference type="InterPro" id="IPR046938">
    <property type="entry name" value="DNA_clamp_sf"/>
</dbReference>
<dbReference type="PIRSF" id="PIRSF000804">
    <property type="entry name" value="DNA_pol_III_b"/>
    <property type="match status" value="1"/>
</dbReference>
<evidence type="ECO:0000256" key="4">
    <source>
        <dbReference type="ARBA" id="ARBA00022490"/>
    </source>
</evidence>
<evidence type="ECO:0000313" key="15">
    <source>
        <dbReference type="Proteomes" id="UP001174205"/>
    </source>
</evidence>
<name>A0ABT8JD39_9BACL</name>
<dbReference type="EMBL" id="JAROCD010000008">
    <property type="protein sequence ID" value="MDN4603034.1"/>
    <property type="molecule type" value="Genomic_DNA"/>
</dbReference>
<protein>
    <recommendedName>
        <fullName evidence="3 10">Beta sliding clamp</fullName>
    </recommendedName>
</protein>
<dbReference type="Proteomes" id="UP001174205">
    <property type="component" value="Unassembled WGS sequence"/>
</dbReference>
<organism evidence="14 15">
    <name type="scientific">Paenibacillus vandeheii</name>
    <dbReference type="NCBI Taxonomy" id="3035917"/>
    <lineage>
        <taxon>Bacteria</taxon>
        <taxon>Bacillati</taxon>
        <taxon>Bacillota</taxon>
        <taxon>Bacilli</taxon>
        <taxon>Bacillales</taxon>
        <taxon>Paenibacillaceae</taxon>
        <taxon>Paenibacillus</taxon>
    </lineage>
</organism>
<reference evidence="14" key="1">
    <citation type="submission" date="2023-03" db="EMBL/GenBank/DDBJ databases">
        <title>MT1 and MT2 Draft Genomes of Novel Species.</title>
        <authorList>
            <person name="Venkateswaran K."/>
        </authorList>
    </citation>
    <scope>NUCLEOTIDE SEQUENCE</scope>
    <source>
        <strain evidence="14">F6_3S_P_1C</strain>
    </source>
</reference>
<evidence type="ECO:0000256" key="7">
    <source>
        <dbReference type="ARBA" id="ARBA00022705"/>
    </source>
</evidence>
<dbReference type="NCBIfam" id="TIGR00663">
    <property type="entry name" value="dnan"/>
    <property type="match status" value="1"/>
</dbReference>
<feature type="domain" description="DNA polymerase III beta sliding clamp C-terminal" evidence="13">
    <location>
        <begin position="252"/>
        <end position="360"/>
    </location>
</feature>
<dbReference type="RefSeq" id="WP_301247814.1">
    <property type="nucleotide sequence ID" value="NZ_JAROCD010000008.1"/>
</dbReference>
<dbReference type="Pfam" id="PF02768">
    <property type="entry name" value="DNA_pol3_beta_3"/>
    <property type="match status" value="1"/>
</dbReference>
<dbReference type="PANTHER" id="PTHR30478:SF0">
    <property type="entry name" value="BETA SLIDING CLAMP"/>
    <property type="match status" value="1"/>
</dbReference>
<evidence type="ECO:0000259" key="12">
    <source>
        <dbReference type="Pfam" id="PF02767"/>
    </source>
</evidence>
<dbReference type="CDD" id="cd00140">
    <property type="entry name" value="beta_clamp"/>
    <property type="match status" value="1"/>
</dbReference>
<dbReference type="Gene3D" id="3.70.10.10">
    <property type="match status" value="1"/>
</dbReference>
<comment type="function">
    <text evidence="10">Confers DNA tethering and processivity to DNA polymerases and other proteins. Acts as a clamp, forming a ring around DNA (a reaction catalyzed by the clamp-loading complex) which diffuses in an ATP-independent manner freely and bidirectionally along dsDNA. Initially characterized for its ability to contact the catalytic subunit of DNA polymerase III (Pol III), a complex, multichain enzyme responsible for most of the replicative synthesis in bacteria; Pol III exhibits 3'-5' exonuclease proofreading activity. The beta chain is required for initiation of replication as well as for processivity of DNA replication.</text>
</comment>
<gene>
    <name evidence="14" type="primary">dnaN</name>
    <name evidence="14" type="ORF">P5G61_17480</name>
</gene>
<accession>A0ABT8JD39</accession>
<evidence type="ECO:0000256" key="6">
    <source>
        <dbReference type="ARBA" id="ARBA00022695"/>
    </source>
</evidence>
<feature type="domain" description="DNA polymerase III beta sliding clamp central" evidence="12">
    <location>
        <begin position="134"/>
        <end position="248"/>
    </location>
</feature>
<keyword evidence="8 10" id="KW-0239">DNA-directed DNA polymerase</keyword>
<comment type="subunit">
    <text evidence="10">Forms a ring-shaped head-to-tail homodimer around DNA.</text>
</comment>
<keyword evidence="9" id="KW-0238">DNA-binding</keyword>
<keyword evidence="15" id="KW-1185">Reference proteome</keyword>
<proteinExistence type="inferred from homology"/>
<dbReference type="SMART" id="SM00480">
    <property type="entry name" value="POL3Bc"/>
    <property type="match status" value="1"/>
</dbReference>
<comment type="subcellular location">
    <subcellularLocation>
        <location evidence="1 10">Cytoplasm</location>
    </subcellularLocation>
</comment>
<dbReference type="Pfam" id="PF00712">
    <property type="entry name" value="DNA_pol3_beta"/>
    <property type="match status" value="1"/>
</dbReference>
<comment type="similarity">
    <text evidence="2 10">Belongs to the beta sliding clamp family.</text>
</comment>
<dbReference type="GO" id="GO:0003887">
    <property type="term" value="F:DNA-directed DNA polymerase activity"/>
    <property type="evidence" value="ECO:0007669"/>
    <property type="project" value="UniProtKB-EC"/>
</dbReference>
<evidence type="ECO:0000256" key="2">
    <source>
        <dbReference type="ARBA" id="ARBA00010752"/>
    </source>
</evidence>
<dbReference type="InterPro" id="IPR022635">
    <property type="entry name" value="DNA_polIII_beta_C"/>
</dbReference>
<evidence type="ECO:0000256" key="9">
    <source>
        <dbReference type="ARBA" id="ARBA00023125"/>
    </source>
</evidence>
<keyword evidence="5 10" id="KW-0808">Transferase</keyword>
<keyword evidence="4 10" id="KW-0963">Cytoplasm</keyword>
<comment type="caution">
    <text evidence="14">The sequence shown here is derived from an EMBL/GenBank/DDBJ whole genome shotgun (WGS) entry which is preliminary data.</text>
</comment>
<dbReference type="Pfam" id="PF02767">
    <property type="entry name" value="DNA_pol3_beta_2"/>
    <property type="match status" value="1"/>
</dbReference>
<sequence length="376" mass="41615">MHISRDLLIKSIQHVFKALSNNSHGILSGLYIYAGNEEVIFRGSNVSLTVQYKACITDSKIHIFNEGSIVCPAKYLYEIIRKLNDGNVILEVNEQLILSITSGNTRVCLSGMSPIDYPFIPTQDHQQTGNGIDVSCNSLKYLIKQVAGACSTSEGKPILTGVSLEVQGNQLTMTATDGVIRMATGSICIKNGMGFSGSAVIPGVNLIEIVKLLDDDHGMVTIQFSPHEIRFITQNQLIESVLIEGLYPPTRNLVPTSHVSEIILNIKSFRQMIDRVFVLADYHLITMHVSEKKLELISSTAEIGDVRDTLFLEDKNGVNFSISINGKYLLSTLRCIESDSIRIRFTGTMSPLVLLPVLEDSTWLFLLNPVMRRINV</sequence>
<evidence type="ECO:0000256" key="5">
    <source>
        <dbReference type="ARBA" id="ARBA00022679"/>
    </source>
</evidence>
<dbReference type="InterPro" id="IPR022637">
    <property type="entry name" value="DNA_polIII_beta_cen"/>
</dbReference>
<dbReference type="InterPro" id="IPR022634">
    <property type="entry name" value="DNA_polIII_beta_N"/>
</dbReference>
<evidence type="ECO:0000259" key="11">
    <source>
        <dbReference type="Pfam" id="PF00712"/>
    </source>
</evidence>
<evidence type="ECO:0000313" key="14">
    <source>
        <dbReference type="EMBL" id="MDN4603034.1"/>
    </source>
</evidence>
<evidence type="ECO:0000256" key="3">
    <source>
        <dbReference type="ARBA" id="ARBA00021035"/>
    </source>
</evidence>
<dbReference type="SUPFAM" id="SSF55979">
    <property type="entry name" value="DNA clamp"/>
    <property type="match status" value="3"/>
</dbReference>
<keyword evidence="6 10" id="KW-0548">Nucleotidyltransferase</keyword>
<evidence type="ECO:0000256" key="10">
    <source>
        <dbReference type="PIRNR" id="PIRNR000804"/>
    </source>
</evidence>